<evidence type="ECO:0000256" key="1">
    <source>
        <dbReference type="SAM" id="MobiDB-lite"/>
    </source>
</evidence>
<dbReference type="AlphaFoldDB" id="A0A7S2GRG1"/>
<gene>
    <name evidence="2" type="ORF">DSPE1174_LOCUS25431</name>
</gene>
<proteinExistence type="predicted"/>
<reference evidence="2" key="1">
    <citation type="submission" date="2021-01" db="EMBL/GenBank/DDBJ databases">
        <authorList>
            <person name="Corre E."/>
            <person name="Pelletier E."/>
            <person name="Niang G."/>
            <person name="Scheremetjew M."/>
            <person name="Finn R."/>
            <person name="Kale V."/>
            <person name="Holt S."/>
            <person name="Cochrane G."/>
            <person name="Meng A."/>
            <person name="Brown T."/>
            <person name="Cohen L."/>
        </authorList>
    </citation>
    <scope>NUCLEOTIDE SEQUENCE</scope>
    <source>
        <strain evidence="2">CCMP1381</strain>
    </source>
</reference>
<feature type="compositionally biased region" description="Polar residues" evidence="1">
    <location>
        <begin position="1"/>
        <end position="16"/>
    </location>
</feature>
<name>A0A7S2GRG1_9STRA</name>
<feature type="region of interest" description="Disordered" evidence="1">
    <location>
        <begin position="1"/>
        <end position="29"/>
    </location>
</feature>
<feature type="compositionally biased region" description="Basic and acidic residues" evidence="1">
    <location>
        <begin position="19"/>
        <end position="28"/>
    </location>
</feature>
<accession>A0A7S2GRG1</accession>
<evidence type="ECO:0000313" key="2">
    <source>
        <dbReference type="EMBL" id="CAD9463580.1"/>
    </source>
</evidence>
<dbReference type="EMBL" id="HBGS01048896">
    <property type="protein sequence ID" value="CAD9463580.1"/>
    <property type="molecule type" value="Transcribed_RNA"/>
</dbReference>
<protein>
    <submittedName>
        <fullName evidence="2">Uncharacterized protein</fullName>
    </submittedName>
</protein>
<sequence length="103" mass="11422">MISQWQEKLPVSSTLCSPAERHDQRPTDSETAAKLSAILGCAEAFFCCLYSSQPQPRIGVRRRRCFSDACQDRTRFFPPALDVDICPGNVLTVHLVELGPGVQ</sequence>
<organism evidence="2">
    <name type="scientific">Octactis speculum</name>
    <dbReference type="NCBI Taxonomy" id="3111310"/>
    <lineage>
        <taxon>Eukaryota</taxon>
        <taxon>Sar</taxon>
        <taxon>Stramenopiles</taxon>
        <taxon>Ochrophyta</taxon>
        <taxon>Dictyochophyceae</taxon>
        <taxon>Dictyochales</taxon>
        <taxon>Dictyochaceae</taxon>
        <taxon>Octactis</taxon>
    </lineage>
</organism>